<evidence type="ECO:0000313" key="3">
    <source>
        <dbReference type="Proteomes" id="UP000886998"/>
    </source>
</evidence>
<organism evidence="2 3">
    <name type="scientific">Trichonephila inaurata madagascariensis</name>
    <dbReference type="NCBI Taxonomy" id="2747483"/>
    <lineage>
        <taxon>Eukaryota</taxon>
        <taxon>Metazoa</taxon>
        <taxon>Ecdysozoa</taxon>
        <taxon>Arthropoda</taxon>
        <taxon>Chelicerata</taxon>
        <taxon>Arachnida</taxon>
        <taxon>Araneae</taxon>
        <taxon>Araneomorphae</taxon>
        <taxon>Entelegynae</taxon>
        <taxon>Araneoidea</taxon>
        <taxon>Nephilidae</taxon>
        <taxon>Trichonephila</taxon>
        <taxon>Trichonephila inaurata</taxon>
    </lineage>
</organism>
<dbReference type="Proteomes" id="UP000886998">
    <property type="component" value="Unassembled WGS sequence"/>
</dbReference>
<accession>A0A8X6YKG0</accession>
<protein>
    <submittedName>
        <fullName evidence="2">Uncharacterized protein</fullName>
    </submittedName>
</protein>
<proteinExistence type="predicted"/>
<dbReference type="AlphaFoldDB" id="A0A8X6YKG0"/>
<evidence type="ECO:0000256" key="1">
    <source>
        <dbReference type="SAM" id="MobiDB-lite"/>
    </source>
</evidence>
<comment type="caution">
    <text evidence="2">The sequence shown here is derived from an EMBL/GenBank/DDBJ whole genome shotgun (WGS) entry which is preliminary data.</text>
</comment>
<feature type="region of interest" description="Disordered" evidence="1">
    <location>
        <begin position="1"/>
        <end position="22"/>
    </location>
</feature>
<sequence length="98" mass="10843">MSEREGKREERERTRAFFLSSPPPLSIGTSSVVLRDTGAHTALNLLRERKVPYARSAALLSFSRSVDRLPIYDVPGTLSDVTGYTSTLPIGERPPPPF</sequence>
<keyword evidence="3" id="KW-1185">Reference proteome</keyword>
<dbReference type="EMBL" id="BMAV01019505">
    <property type="protein sequence ID" value="GFY72556.1"/>
    <property type="molecule type" value="Genomic_DNA"/>
</dbReference>
<gene>
    <name evidence="2" type="ORF">TNIN_410671</name>
</gene>
<reference evidence="2" key="1">
    <citation type="submission" date="2020-08" db="EMBL/GenBank/DDBJ databases">
        <title>Multicomponent nature underlies the extraordinary mechanical properties of spider dragline silk.</title>
        <authorList>
            <person name="Kono N."/>
            <person name="Nakamura H."/>
            <person name="Mori M."/>
            <person name="Yoshida Y."/>
            <person name="Ohtoshi R."/>
            <person name="Malay A.D."/>
            <person name="Moran D.A.P."/>
            <person name="Tomita M."/>
            <person name="Numata K."/>
            <person name="Arakawa K."/>
        </authorList>
    </citation>
    <scope>NUCLEOTIDE SEQUENCE</scope>
</reference>
<name>A0A8X6YKG0_9ARAC</name>
<evidence type="ECO:0000313" key="2">
    <source>
        <dbReference type="EMBL" id="GFY72556.1"/>
    </source>
</evidence>
<feature type="compositionally biased region" description="Basic and acidic residues" evidence="1">
    <location>
        <begin position="1"/>
        <end position="15"/>
    </location>
</feature>